<dbReference type="RefSeq" id="WP_209238650.1">
    <property type="nucleotide sequence ID" value="NZ_JADKMA010000025.1"/>
</dbReference>
<sequence length="118" mass="13472">MVYPRVRATEAGGRVVDDPSEEAIHDLLADLNLRHRFVIVERCDLEPVGQHYIQAYRNDDGSFQVEYREGSADQHYEAYFPPQPEIIGPGHLAKTMSDWAQGRHGWREALPWAPKAMA</sequence>
<reference evidence="1 2" key="1">
    <citation type="submission" date="2020-11" db="EMBL/GenBank/DDBJ databases">
        <title>Streptomyces spirodelae sp. nov., isolated from duckweed.</title>
        <authorList>
            <person name="Saimee Y."/>
            <person name="Duangmal K."/>
        </authorList>
    </citation>
    <scope>NUCLEOTIDE SEQUENCE [LARGE SCALE GENOMIC DNA]</scope>
    <source>
        <strain evidence="1 2">S16-07</strain>
    </source>
</reference>
<comment type="caution">
    <text evidence="1">The sequence shown here is derived from an EMBL/GenBank/DDBJ whole genome shotgun (WGS) entry which is preliminary data.</text>
</comment>
<evidence type="ECO:0000313" key="2">
    <source>
        <dbReference type="Proteomes" id="UP001519064"/>
    </source>
</evidence>
<accession>A0ABS3X856</accession>
<name>A0ABS3X856_9ACTN</name>
<dbReference type="Proteomes" id="UP001519064">
    <property type="component" value="Unassembled WGS sequence"/>
</dbReference>
<protein>
    <submittedName>
        <fullName evidence="1">Uncharacterized protein</fullName>
    </submittedName>
</protein>
<keyword evidence="2" id="KW-1185">Reference proteome</keyword>
<gene>
    <name evidence="1" type="ORF">ITI46_07580</name>
</gene>
<organism evidence="1 2">
    <name type="scientific">Streptomyces oryzae</name>
    <dbReference type="NCBI Taxonomy" id="1434886"/>
    <lineage>
        <taxon>Bacteria</taxon>
        <taxon>Bacillati</taxon>
        <taxon>Actinomycetota</taxon>
        <taxon>Actinomycetes</taxon>
        <taxon>Kitasatosporales</taxon>
        <taxon>Streptomycetaceae</taxon>
        <taxon>Streptomyces</taxon>
    </lineage>
</organism>
<proteinExistence type="predicted"/>
<dbReference type="EMBL" id="JADKMA010000025">
    <property type="protein sequence ID" value="MBO8191552.1"/>
    <property type="molecule type" value="Genomic_DNA"/>
</dbReference>
<evidence type="ECO:0000313" key="1">
    <source>
        <dbReference type="EMBL" id="MBO8191552.1"/>
    </source>
</evidence>